<proteinExistence type="predicted"/>
<sequence length="128" mass="14623">MSEPLLLYTLKQLVLAITGKNATAEMIVDLEDILEGNGLDDENYVPIWVPQIFQALTEKKNIPATQQTPAIKEGASYYNFFDELSQIIPMKWVEYGEYFLMQFPPLDLEAKISLEDNSYEVRAITKTV</sequence>
<evidence type="ECO:0000313" key="1">
    <source>
        <dbReference type="EMBL" id="TDO23485.1"/>
    </source>
</evidence>
<evidence type="ECO:0000313" key="3">
    <source>
        <dbReference type="Proteomes" id="UP000295741"/>
    </source>
</evidence>
<dbReference type="RefSeq" id="WP_133475662.1">
    <property type="nucleotide sequence ID" value="NZ_SNWP01000014.1"/>
</dbReference>
<name>A0A4R6INH3_9BACT</name>
<dbReference type="EMBL" id="SNWP01000014">
    <property type="protein sequence ID" value="TDO25088.1"/>
    <property type="molecule type" value="Genomic_DNA"/>
</dbReference>
<evidence type="ECO:0000313" key="2">
    <source>
        <dbReference type="EMBL" id="TDO25088.1"/>
    </source>
</evidence>
<accession>A0A4R6INH3</accession>
<keyword evidence="3" id="KW-1185">Reference proteome</keyword>
<comment type="caution">
    <text evidence="1">The sequence shown here is derived from an EMBL/GenBank/DDBJ whole genome shotgun (WGS) entry which is preliminary data.</text>
</comment>
<reference evidence="1 3" key="1">
    <citation type="submission" date="2019-03" db="EMBL/GenBank/DDBJ databases">
        <title>Genomic Encyclopedia of Archaeal and Bacterial Type Strains, Phase II (KMG-II): from individual species to whole genera.</title>
        <authorList>
            <person name="Goeker M."/>
        </authorList>
    </citation>
    <scope>NUCLEOTIDE SEQUENCE [LARGE SCALE GENOMIC DNA]</scope>
    <source>
        <strain evidence="1 3">DSM 28323</strain>
    </source>
</reference>
<dbReference type="AlphaFoldDB" id="A0A4R6INH3"/>
<dbReference type="EMBL" id="SNWP01000016">
    <property type="protein sequence ID" value="TDO23485.1"/>
    <property type="molecule type" value="Genomic_DNA"/>
</dbReference>
<protein>
    <submittedName>
        <fullName evidence="1">Uncharacterized protein</fullName>
    </submittedName>
</protein>
<dbReference type="OrthoDB" id="9858174at2"/>
<organism evidence="1 3">
    <name type="scientific">Sediminibacterium goheungense</name>
    <dbReference type="NCBI Taxonomy" id="1086393"/>
    <lineage>
        <taxon>Bacteria</taxon>
        <taxon>Pseudomonadati</taxon>
        <taxon>Bacteroidota</taxon>
        <taxon>Chitinophagia</taxon>
        <taxon>Chitinophagales</taxon>
        <taxon>Chitinophagaceae</taxon>
        <taxon>Sediminibacterium</taxon>
    </lineage>
</organism>
<dbReference type="Proteomes" id="UP000295741">
    <property type="component" value="Unassembled WGS sequence"/>
</dbReference>
<gene>
    <name evidence="2" type="ORF">BC659_3103</name>
    <name evidence="1" type="ORF">BC659_3345</name>
</gene>